<dbReference type="InterPro" id="IPR001296">
    <property type="entry name" value="Glyco_trans_1"/>
</dbReference>
<dbReference type="PANTHER" id="PTHR45947:SF3">
    <property type="entry name" value="SULFOQUINOVOSYL TRANSFERASE SQD2"/>
    <property type="match status" value="1"/>
</dbReference>
<dbReference type="InterPro" id="IPR028098">
    <property type="entry name" value="Glyco_trans_4-like_N"/>
</dbReference>
<accession>A0A934IZI8</accession>
<dbReference type="EMBL" id="JAEKMH010000002">
    <property type="protein sequence ID" value="MBJ3785075.1"/>
    <property type="molecule type" value="Genomic_DNA"/>
</dbReference>
<gene>
    <name evidence="3" type="ORF">JEQ47_10120</name>
</gene>
<comment type="caution">
    <text evidence="3">The sequence shown here is derived from an EMBL/GenBank/DDBJ whole genome shotgun (WGS) entry which is preliminary data.</text>
</comment>
<evidence type="ECO:0000259" key="1">
    <source>
        <dbReference type="Pfam" id="PF00534"/>
    </source>
</evidence>
<feature type="domain" description="Glycosyltransferase subfamily 4-like N-terminal" evidence="2">
    <location>
        <begin position="20"/>
        <end position="184"/>
    </location>
</feature>
<dbReference type="SUPFAM" id="SSF53756">
    <property type="entry name" value="UDP-Glycosyltransferase/glycogen phosphorylase"/>
    <property type="match status" value="1"/>
</dbReference>
<dbReference type="RefSeq" id="WP_198876279.1">
    <property type="nucleotide sequence ID" value="NZ_JAEKMH010000002.1"/>
</dbReference>
<protein>
    <submittedName>
        <fullName evidence="3">Glycosyltransferase family 4 protein</fullName>
    </submittedName>
</protein>
<dbReference type="GO" id="GO:0016758">
    <property type="term" value="F:hexosyltransferase activity"/>
    <property type="evidence" value="ECO:0007669"/>
    <property type="project" value="TreeGrafter"/>
</dbReference>
<dbReference type="Gene3D" id="3.40.50.2000">
    <property type="entry name" value="Glycogen Phosphorylase B"/>
    <property type="match status" value="2"/>
</dbReference>
<dbReference type="CDD" id="cd03794">
    <property type="entry name" value="GT4_WbuB-like"/>
    <property type="match status" value="1"/>
</dbReference>
<keyword evidence="4" id="KW-1185">Reference proteome</keyword>
<dbReference type="Pfam" id="PF00534">
    <property type="entry name" value="Glycos_transf_1"/>
    <property type="match status" value="1"/>
</dbReference>
<feature type="domain" description="Glycosyl transferase family 1" evidence="1">
    <location>
        <begin position="206"/>
        <end position="371"/>
    </location>
</feature>
<name>A0A934IZI8_9HYPH</name>
<dbReference type="Pfam" id="PF13579">
    <property type="entry name" value="Glyco_trans_4_4"/>
    <property type="match status" value="1"/>
</dbReference>
<evidence type="ECO:0000313" key="4">
    <source>
        <dbReference type="Proteomes" id="UP000602124"/>
    </source>
</evidence>
<dbReference type="PANTHER" id="PTHR45947">
    <property type="entry name" value="SULFOQUINOVOSYL TRANSFERASE SQD2"/>
    <property type="match status" value="1"/>
</dbReference>
<evidence type="ECO:0000259" key="2">
    <source>
        <dbReference type="Pfam" id="PF13579"/>
    </source>
</evidence>
<reference evidence="3" key="1">
    <citation type="submission" date="2020-12" db="EMBL/GenBank/DDBJ databases">
        <title>Devosia sp. MSA67 isolated from Mo River.</title>
        <authorList>
            <person name="Ma F."/>
            <person name="Zi Z."/>
        </authorList>
    </citation>
    <scope>NUCLEOTIDE SEQUENCE</scope>
    <source>
        <strain evidence="3">MSA67</strain>
    </source>
</reference>
<dbReference type="AlphaFoldDB" id="A0A934IZI8"/>
<evidence type="ECO:0000313" key="3">
    <source>
        <dbReference type="EMBL" id="MBJ3785075.1"/>
    </source>
</evidence>
<dbReference type="InterPro" id="IPR050194">
    <property type="entry name" value="Glycosyltransferase_grp1"/>
</dbReference>
<sequence>MRLLILSFYFPPDLSAGSFRTRALVDALRRARPDIEIDVITTVPNRYHSHSQGAGDFEDIPGVTVTRLPLKMHKSGMLDQSRVFIDFARQVLTHTRGRRWPLVYATSSRLMTAALGSVVAKRSKAKLYLDIRDLFTDTMNDVMGGSLTRHLLWPFRLIERHTFRAAQRINLVSEGFLDHARAIAPSQSYRTFTNGIDPEFLETDFDKPTRASTEPLQVLYAGNIGEGQGLHLVLPAAAKALAGKAHFTIIGDGGRRVALEQALADAGVSNVTLEAPVPRNQLFARYRAADILFLHLNDHPAFLKVLPSKIFEYGATGKPILAGVGGYAAQFINAQIEGSAVFEPCDVNGMVAAFETLAANPWDGDRSAFKQAYARTTIMDGLAADILAIANQP</sequence>
<organism evidence="3 4">
    <name type="scientific">Devosia sediminis</name>
    <dbReference type="NCBI Taxonomy" id="2798801"/>
    <lineage>
        <taxon>Bacteria</taxon>
        <taxon>Pseudomonadati</taxon>
        <taxon>Pseudomonadota</taxon>
        <taxon>Alphaproteobacteria</taxon>
        <taxon>Hyphomicrobiales</taxon>
        <taxon>Devosiaceae</taxon>
        <taxon>Devosia</taxon>
    </lineage>
</organism>
<dbReference type="Proteomes" id="UP000602124">
    <property type="component" value="Unassembled WGS sequence"/>
</dbReference>
<proteinExistence type="predicted"/>